<dbReference type="InterPro" id="IPR002125">
    <property type="entry name" value="CMP_dCMP_dom"/>
</dbReference>
<dbReference type="Ensembl" id="ENSSMAT00000082561.1">
    <property type="protein sequence ID" value="ENSSMAP00000045975.1"/>
    <property type="gene ID" value="ENSSMAG00000034873.1"/>
</dbReference>
<dbReference type="PANTHER" id="PTHR13857:SF47">
    <property type="entry name" value="APOLIPOPROTEIN B MRNA EDITING ENZYME, CATALYTIC POLYPEPTIDE-LIKE 2A"/>
    <property type="match status" value="1"/>
</dbReference>
<dbReference type="Gene3D" id="3.40.140.10">
    <property type="entry name" value="Cytidine Deaminase, domain 2"/>
    <property type="match status" value="1"/>
</dbReference>
<feature type="compositionally biased region" description="Basic and acidic residues" evidence="5">
    <location>
        <begin position="136"/>
        <end position="159"/>
    </location>
</feature>
<keyword evidence="3" id="KW-0479">Metal-binding</keyword>
<sequence length="371" mass="41496">MSLLVCPHFNWKVLRQTANPIPSSGRGAGLIRGSRACRNAEADEHRRVNAALMFMTSRLTTSCPKGLDCCHLQEDTDSCGCERTRTSSSGPRWTTVCLPWTVAAGWHRLPTANIPGCCSNSFTMADKGRMLSRSKAGKDKEVAEMTKGVNEGEKTDKNGEVPSPEAAATSGTTADGQDGNFQVEPMELPPFEIITGDRIDPFAFKFQFKNVEYSSGRNKTFLCYLVDQGNTADGLLKGYLEDEHTGCHAEEAFFTHCLPHNDPALKYTITWYVSSSPCSACAEKIAEVLKARKNIKLTIFAARLFEWEEAEIQAGLRILHAAGCKLRVMKPLDFSYTWETFVENEEQPFNLWEDCKENYEYYHEKLAEIIQ</sequence>
<feature type="region of interest" description="Disordered" evidence="5">
    <location>
        <begin position="131"/>
        <end position="182"/>
    </location>
</feature>
<name>A0A8D3CFB7_SCOMX</name>
<protein>
    <recommendedName>
        <fullName evidence="6">CMP/dCMP-type deaminase domain-containing protein</fullName>
    </recommendedName>
</protein>
<reference evidence="7" key="2">
    <citation type="submission" date="2025-08" db="UniProtKB">
        <authorList>
            <consortium name="Ensembl"/>
        </authorList>
    </citation>
    <scope>IDENTIFICATION</scope>
</reference>
<evidence type="ECO:0000256" key="2">
    <source>
        <dbReference type="ARBA" id="ARBA00006576"/>
    </source>
</evidence>
<evidence type="ECO:0000313" key="7">
    <source>
        <dbReference type="Ensembl" id="ENSSMAP00000045975.1"/>
    </source>
</evidence>
<evidence type="ECO:0000256" key="4">
    <source>
        <dbReference type="ARBA" id="ARBA00022801"/>
    </source>
</evidence>
<proteinExistence type="inferred from homology"/>
<dbReference type="PANTHER" id="PTHR13857">
    <property type="entry name" value="MRNA EDITING ENZYME"/>
    <property type="match status" value="1"/>
</dbReference>
<dbReference type="GO" id="GO:0046872">
    <property type="term" value="F:metal ion binding"/>
    <property type="evidence" value="ECO:0007669"/>
    <property type="project" value="UniProtKB-KW"/>
</dbReference>
<accession>A0A8D3CFB7</accession>
<dbReference type="GO" id="GO:0016554">
    <property type="term" value="P:cytidine to uridine editing"/>
    <property type="evidence" value="ECO:0007669"/>
    <property type="project" value="TreeGrafter"/>
</dbReference>
<dbReference type="GO" id="GO:0003723">
    <property type="term" value="F:RNA binding"/>
    <property type="evidence" value="ECO:0007669"/>
    <property type="project" value="TreeGrafter"/>
</dbReference>
<dbReference type="Pfam" id="PF18772">
    <property type="entry name" value="APOBEC2"/>
    <property type="match status" value="1"/>
</dbReference>
<organism evidence="7 8">
    <name type="scientific">Scophthalmus maximus</name>
    <name type="common">Turbot</name>
    <name type="synonym">Psetta maxima</name>
    <dbReference type="NCBI Taxonomy" id="52904"/>
    <lineage>
        <taxon>Eukaryota</taxon>
        <taxon>Metazoa</taxon>
        <taxon>Chordata</taxon>
        <taxon>Craniata</taxon>
        <taxon>Vertebrata</taxon>
        <taxon>Euteleostomi</taxon>
        <taxon>Actinopterygii</taxon>
        <taxon>Neopterygii</taxon>
        <taxon>Teleostei</taxon>
        <taxon>Neoteleostei</taxon>
        <taxon>Acanthomorphata</taxon>
        <taxon>Carangaria</taxon>
        <taxon>Pleuronectiformes</taxon>
        <taxon>Pleuronectoidei</taxon>
        <taxon>Scophthalmidae</taxon>
        <taxon>Scophthalmus</taxon>
    </lineage>
</organism>
<dbReference type="PROSITE" id="PS51747">
    <property type="entry name" value="CYT_DCMP_DEAMINASES_2"/>
    <property type="match status" value="1"/>
</dbReference>
<dbReference type="GO" id="GO:0005737">
    <property type="term" value="C:cytoplasm"/>
    <property type="evidence" value="ECO:0007669"/>
    <property type="project" value="TreeGrafter"/>
</dbReference>
<evidence type="ECO:0000256" key="1">
    <source>
        <dbReference type="ARBA" id="ARBA00001947"/>
    </source>
</evidence>
<dbReference type="SUPFAM" id="SSF53927">
    <property type="entry name" value="Cytidine deaminase-like"/>
    <property type="match status" value="1"/>
</dbReference>
<dbReference type="InterPro" id="IPR016193">
    <property type="entry name" value="Cytidine_deaminase-like"/>
</dbReference>
<dbReference type="CDD" id="cd01283">
    <property type="entry name" value="cytidine_deaminase"/>
    <property type="match status" value="1"/>
</dbReference>
<evidence type="ECO:0000313" key="8">
    <source>
        <dbReference type="Proteomes" id="UP000694558"/>
    </source>
</evidence>
<dbReference type="GO" id="GO:0005634">
    <property type="term" value="C:nucleus"/>
    <property type="evidence" value="ECO:0007669"/>
    <property type="project" value="TreeGrafter"/>
</dbReference>
<evidence type="ECO:0000259" key="6">
    <source>
        <dbReference type="PROSITE" id="PS51747"/>
    </source>
</evidence>
<dbReference type="AlphaFoldDB" id="A0A8D3CFB7"/>
<evidence type="ECO:0000256" key="3">
    <source>
        <dbReference type="ARBA" id="ARBA00022723"/>
    </source>
</evidence>
<evidence type="ECO:0000256" key="5">
    <source>
        <dbReference type="SAM" id="MobiDB-lite"/>
    </source>
</evidence>
<dbReference type="Proteomes" id="UP000694558">
    <property type="component" value="Chromosome 6"/>
</dbReference>
<dbReference type="GO" id="GO:0004126">
    <property type="term" value="F:cytidine deaminase activity"/>
    <property type="evidence" value="ECO:0007669"/>
    <property type="project" value="TreeGrafter"/>
</dbReference>
<dbReference type="GeneTree" id="ENSGT00940000156616"/>
<comment type="cofactor">
    <cofactor evidence="1">
        <name>Zn(2+)</name>
        <dbReference type="ChEBI" id="CHEBI:29105"/>
    </cofactor>
</comment>
<comment type="similarity">
    <text evidence="2">Belongs to the cytidine and deoxycytidylate deaminase family.</text>
</comment>
<reference evidence="7" key="1">
    <citation type="submission" date="2023-05" db="EMBL/GenBank/DDBJ databases">
        <title>High-quality long-read genome of Scophthalmus maximus.</title>
        <authorList>
            <person name="Lien S."/>
            <person name="Martinez P."/>
        </authorList>
    </citation>
    <scope>NUCLEOTIDE SEQUENCE [LARGE SCALE GENOMIC DNA]</scope>
</reference>
<feature type="domain" description="CMP/dCMP-type deaminase" evidence="6">
    <location>
        <begin position="199"/>
        <end position="319"/>
    </location>
</feature>
<dbReference type="InterPro" id="IPR050610">
    <property type="entry name" value="APOBEC_Cyt_Deaminase"/>
</dbReference>
<keyword evidence="4" id="KW-0378">Hydrolase</keyword>